<organism evidence="8 9">
    <name type="scientific">Dysgonomonas gadei ATCC BAA-286</name>
    <dbReference type="NCBI Taxonomy" id="742766"/>
    <lineage>
        <taxon>Bacteria</taxon>
        <taxon>Pseudomonadati</taxon>
        <taxon>Bacteroidota</taxon>
        <taxon>Bacteroidia</taxon>
        <taxon>Bacteroidales</taxon>
        <taxon>Dysgonomonadaceae</taxon>
        <taxon>Dysgonomonas</taxon>
    </lineage>
</organism>
<keyword evidence="9" id="KW-1185">Reference proteome</keyword>
<reference evidence="8 9" key="1">
    <citation type="submission" date="2011-04" db="EMBL/GenBank/DDBJ databases">
        <title>The Genome Sequence of Dysgonomonas gadei ATCC BAA-286.</title>
        <authorList>
            <consortium name="The Broad Institute Genome Sequencing Platform"/>
            <person name="Earl A."/>
            <person name="Ward D."/>
            <person name="Feldgarden M."/>
            <person name="Gevers D."/>
            <person name="Pudlo N."/>
            <person name="Martens E."/>
            <person name="Allen-Vercoe E."/>
            <person name="Young S.K."/>
            <person name="Zeng Q."/>
            <person name="Gargeya S."/>
            <person name="Fitzgerald M."/>
            <person name="Haas B."/>
            <person name="Abouelleil A."/>
            <person name="Alvarado L."/>
            <person name="Arachchi H.M."/>
            <person name="Berlin A."/>
            <person name="Brown A."/>
            <person name="Chapman S.B."/>
            <person name="Chen Z."/>
            <person name="Dunbar C."/>
            <person name="Freedman E."/>
            <person name="Gearin G."/>
            <person name="Gellesch M."/>
            <person name="Goldberg J."/>
            <person name="Griggs A."/>
            <person name="Gujja S."/>
            <person name="Heiman D."/>
            <person name="Howarth C."/>
            <person name="Larson L."/>
            <person name="Lui A."/>
            <person name="MacDonald P.J.P."/>
            <person name="Mehta T."/>
            <person name="Montmayeur A."/>
            <person name="Murphy C."/>
            <person name="Neiman D."/>
            <person name="Pearson M."/>
            <person name="Priest M."/>
            <person name="Roberts A."/>
            <person name="Saif S."/>
            <person name="Shea T."/>
            <person name="Shenoy N."/>
            <person name="Sisk P."/>
            <person name="Stolte C."/>
            <person name="Sykes S."/>
            <person name="Yandava C."/>
            <person name="Wortman J."/>
            <person name="Nusbaum C."/>
            <person name="Birren B."/>
        </authorList>
    </citation>
    <scope>NUCLEOTIDE SEQUENCE [LARGE SCALE GENOMIC DNA]</scope>
    <source>
        <strain evidence="8 9">ATCC BAA-286</strain>
    </source>
</reference>
<proteinExistence type="inferred from homology"/>
<evidence type="ECO:0000256" key="2">
    <source>
        <dbReference type="ARBA" id="ARBA00007951"/>
    </source>
</evidence>
<comment type="similarity">
    <text evidence="2">Belongs to the glycosyl hydrolase 29 family.</text>
</comment>
<feature type="domain" description="F5/8 type C" evidence="7">
    <location>
        <begin position="335"/>
        <end position="475"/>
    </location>
</feature>
<dbReference type="InterPro" id="IPR000421">
    <property type="entry name" value="FA58C"/>
</dbReference>
<sequence length="620" mass="70253">MKKKTGLISIMLVLITLSSCKTEVKEPTAYGALPTEQQIKWQELEYYMFIHLGPNTFTDVEWGDGKEDPKIFNPTDLNTDQWAATAKAAGMKAIIITAKHHDGFCLWPSEYSTHTVRESKWKDGKGDILKDLAESCEKYGLLLGVYLSPWDQNHPAYNTPEYNQIFANTLNEVHSNYGDIFEQWFDGANDGTSRQVYDWDLFHKTVFEKHPHAIIFSDVGPGCRWVGNERGYAGETNWSMINAEGYTPGANAPDIKTLNEGLPDGKEWIPAEVDVSIRPGWFYSPATDDKVKSVSHLMDIYYSSVGRNGNLLLNVPPDRRGQIHPNDSIRLMEFKEAREKALQTNLAKDVKATVSNTRGNSDKYSASNLFDGDKSTYWATDDGIKTASIEVDFGKTVMFNRILLQEHIVLGQRIAEFDVKYWNDKEQIWSDLASATTIGYKRILCTPQVSSSKIKIGITKSLAEPLLNNLEVYNAPEIVSSITEGERQINRKDVKSVIKPSKDNITTKKKDGTILYTEKKEKPTIIEMDRESLIRGFKFTPDISGEKGTIQRYNCYYSFNGMEWKTVISNGIFNNIKNNPMTQEVSFPTAVRAKFIKIEPIVLTESNDNEYTYCTIDIIL</sequence>
<comment type="function">
    <text evidence="1">Alpha-L-fucosidase is responsible for hydrolyzing the alpha-1,6-linked fucose joined to the reducing-end N-acetylglucosamine of the carbohydrate moieties of glycoproteins.</text>
</comment>
<dbReference type="GO" id="GO:0004560">
    <property type="term" value="F:alpha-L-fucosidase activity"/>
    <property type="evidence" value="ECO:0007669"/>
    <property type="project" value="InterPro"/>
</dbReference>
<evidence type="ECO:0000256" key="5">
    <source>
        <dbReference type="ARBA" id="ARBA00022801"/>
    </source>
</evidence>
<dbReference type="EMBL" id="ADLV01000049">
    <property type="protein sequence ID" value="EGJ99883.1"/>
    <property type="molecule type" value="Genomic_DNA"/>
</dbReference>
<name>F5J339_9BACT</name>
<dbReference type="GO" id="GO:0016139">
    <property type="term" value="P:glycoside catabolic process"/>
    <property type="evidence" value="ECO:0007669"/>
    <property type="project" value="TreeGrafter"/>
</dbReference>
<keyword evidence="5" id="KW-0378">Hydrolase</keyword>
<dbReference type="Pfam" id="PF01120">
    <property type="entry name" value="Alpha_L_fucos"/>
    <property type="match status" value="1"/>
</dbReference>
<dbReference type="PROSITE" id="PS50022">
    <property type="entry name" value="FA58C_3"/>
    <property type="match status" value="1"/>
</dbReference>
<dbReference type="RefSeq" id="WP_006801287.1">
    <property type="nucleotide sequence ID" value="NZ_GL891991.1"/>
</dbReference>
<dbReference type="Gene3D" id="2.60.120.260">
    <property type="entry name" value="Galactose-binding domain-like"/>
    <property type="match status" value="2"/>
</dbReference>
<dbReference type="InterPro" id="IPR017853">
    <property type="entry name" value="GH"/>
</dbReference>
<dbReference type="InterPro" id="IPR008979">
    <property type="entry name" value="Galactose-bd-like_sf"/>
</dbReference>
<evidence type="ECO:0000256" key="1">
    <source>
        <dbReference type="ARBA" id="ARBA00004071"/>
    </source>
</evidence>
<dbReference type="InterPro" id="IPR000933">
    <property type="entry name" value="Glyco_hydro_29"/>
</dbReference>
<evidence type="ECO:0000259" key="7">
    <source>
        <dbReference type="PROSITE" id="PS50022"/>
    </source>
</evidence>
<dbReference type="PROSITE" id="PS51257">
    <property type="entry name" value="PROKAR_LIPOPROTEIN"/>
    <property type="match status" value="1"/>
</dbReference>
<dbReference type="HOGENOM" id="CLU_002934_7_0_10"/>
<keyword evidence="6" id="KW-0326">Glycosidase</keyword>
<dbReference type="Pfam" id="PF00754">
    <property type="entry name" value="F5_F8_type_C"/>
    <property type="match status" value="2"/>
</dbReference>
<dbReference type="EC" id="3.2.1.51" evidence="3"/>
<accession>F5J339</accession>
<evidence type="ECO:0000256" key="6">
    <source>
        <dbReference type="ARBA" id="ARBA00023295"/>
    </source>
</evidence>
<dbReference type="Proteomes" id="UP000004913">
    <property type="component" value="Unassembled WGS sequence"/>
</dbReference>
<dbReference type="OrthoDB" id="1389336at2"/>
<dbReference type="PANTHER" id="PTHR10030:SF37">
    <property type="entry name" value="ALPHA-L-FUCOSIDASE-RELATED"/>
    <property type="match status" value="1"/>
</dbReference>
<gene>
    <name evidence="8" type="ORF">HMPREF9455_03756</name>
</gene>
<dbReference type="InterPro" id="IPR016286">
    <property type="entry name" value="FUC_metazoa-typ"/>
</dbReference>
<comment type="caution">
    <text evidence="8">The sequence shown here is derived from an EMBL/GenBank/DDBJ whole genome shotgun (WGS) entry which is preliminary data.</text>
</comment>
<dbReference type="InterPro" id="IPR057739">
    <property type="entry name" value="Glyco_hydro_29_N"/>
</dbReference>
<dbReference type="PRINTS" id="PR00741">
    <property type="entry name" value="GLHYDRLASE29"/>
</dbReference>
<dbReference type="SMART" id="SM00812">
    <property type="entry name" value="Alpha_L_fucos"/>
    <property type="match status" value="1"/>
</dbReference>
<dbReference type="STRING" id="742766.HMPREF9455_03756"/>
<dbReference type="AlphaFoldDB" id="F5J339"/>
<dbReference type="PANTHER" id="PTHR10030">
    <property type="entry name" value="ALPHA-L-FUCOSIDASE"/>
    <property type="match status" value="1"/>
</dbReference>
<dbReference type="Gene3D" id="3.20.20.80">
    <property type="entry name" value="Glycosidases"/>
    <property type="match status" value="1"/>
</dbReference>
<evidence type="ECO:0000313" key="8">
    <source>
        <dbReference type="EMBL" id="EGJ99883.1"/>
    </source>
</evidence>
<dbReference type="FunFam" id="3.20.20.80:FF:000052">
    <property type="entry name" value="Putative alpha-L-fucosidase 1"/>
    <property type="match status" value="1"/>
</dbReference>
<evidence type="ECO:0000313" key="9">
    <source>
        <dbReference type="Proteomes" id="UP000004913"/>
    </source>
</evidence>
<evidence type="ECO:0000256" key="4">
    <source>
        <dbReference type="ARBA" id="ARBA00022729"/>
    </source>
</evidence>
<keyword evidence="4" id="KW-0732">Signal</keyword>
<protein>
    <recommendedName>
        <fullName evidence="3">alpha-L-fucosidase</fullName>
        <ecNumber evidence="3">3.2.1.51</ecNumber>
    </recommendedName>
</protein>
<dbReference type="eggNOG" id="COG3669">
    <property type="taxonomic scope" value="Bacteria"/>
</dbReference>
<dbReference type="GO" id="GO:0006004">
    <property type="term" value="P:fucose metabolic process"/>
    <property type="evidence" value="ECO:0007669"/>
    <property type="project" value="InterPro"/>
</dbReference>
<dbReference type="GO" id="GO:0005764">
    <property type="term" value="C:lysosome"/>
    <property type="evidence" value="ECO:0007669"/>
    <property type="project" value="TreeGrafter"/>
</dbReference>
<dbReference type="SUPFAM" id="SSF51445">
    <property type="entry name" value="(Trans)glycosidases"/>
    <property type="match status" value="1"/>
</dbReference>
<evidence type="ECO:0000256" key="3">
    <source>
        <dbReference type="ARBA" id="ARBA00012662"/>
    </source>
</evidence>
<dbReference type="SUPFAM" id="SSF49785">
    <property type="entry name" value="Galactose-binding domain-like"/>
    <property type="match status" value="2"/>
</dbReference>